<keyword evidence="2" id="KW-0732">Signal</keyword>
<proteinExistence type="inferred from homology"/>
<feature type="chain" id="PRO_5030663033" description="Protein BugT" evidence="2">
    <location>
        <begin position="31"/>
        <end position="330"/>
    </location>
</feature>
<feature type="signal peptide" evidence="2">
    <location>
        <begin position="1"/>
        <end position="30"/>
    </location>
</feature>
<dbReference type="Pfam" id="PF03401">
    <property type="entry name" value="TctC"/>
    <property type="match status" value="1"/>
</dbReference>
<dbReference type="SUPFAM" id="SSF53850">
    <property type="entry name" value="Periplasmic binding protein-like II"/>
    <property type="match status" value="1"/>
</dbReference>
<comment type="similarity">
    <text evidence="1">Belongs to the UPF0065 (bug) family.</text>
</comment>
<evidence type="ECO:0000256" key="2">
    <source>
        <dbReference type="SAM" id="SignalP"/>
    </source>
</evidence>
<dbReference type="Gene3D" id="3.40.190.150">
    <property type="entry name" value="Bordetella uptake gene, domain 1"/>
    <property type="match status" value="1"/>
</dbReference>
<dbReference type="RefSeq" id="WP_025581644.1">
    <property type="nucleotide sequence ID" value="NZ_LT976872.1"/>
</dbReference>
<dbReference type="InterPro" id="IPR042100">
    <property type="entry name" value="Bug_dom1"/>
</dbReference>
<organism evidence="3 4">
    <name type="scientific">Cupriavidus taiwanensis</name>
    <dbReference type="NCBI Taxonomy" id="164546"/>
    <lineage>
        <taxon>Bacteria</taxon>
        <taxon>Pseudomonadati</taxon>
        <taxon>Pseudomonadota</taxon>
        <taxon>Betaproteobacteria</taxon>
        <taxon>Burkholderiales</taxon>
        <taxon>Burkholderiaceae</taxon>
        <taxon>Cupriavidus</taxon>
    </lineage>
</organism>
<dbReference type="PANTHER" id="PTHR42928:SF5">
    <property type="entry name" value="BLR1237 PROTEIN"/>
    <property type="match status" value="1"/>
</dbReference>
<dbReference type="PANTHER" id="PTHR42928">
    <property type="entry name" value="TRICARBOXYLATE-BINDING PROTEIN"/>
    <property type="match status" value="1"/>
</dbReference>
<reference evidence="3 4" key="1">
    <citation type="submission" date="2018-01" db="EMBL/GenBank/DDBJ databases">
        <authorList>
            <person name="Clerissi C."/>
        </authorList>
    </citation>
    <scope>NUCLEOTIDE SEQUENCE [LARGE SCALE GENOMIC DNA]</scope>
    <source>
        <strain evidence="3">Cupriavidus taiwanensis STM 6021</strain>
    </source>
</reference>
<dbReference type="AlphaFoldDB" id="A0A7Z7NPZ4"/>
<evidence type="ECO:0000313" key="3">
    <source>
        <dbReference type="EMBL" id="SPC22980.1"/>
    </source>
</evidence>
<dbReference type="PIRSF" id="PIRSF017082">
    <property type="entry name" value="YflP"/>
    <property type="match status" value="1"/>
</dbReference>
<dbReference type="Gene3D" id="3.40.190.10">
    <property type="entry name" value="Periplasmic binding protein-like II"/>
    <property type="match status" value="1"/>
</dbReference>
<dbReference type="Proteomes" id="UP000257139">
    <property type="component" value="Chromosome CBM2594_b"/>
</dbReference>
<evidence type="ECO:0000256" key="1">
    <source>
        <dbReference type="ARBA" id="ARBA00006987"/>
    </source>
</evidence>
<accession>A0A7Z7NPZ4</accession>
<evidence type="ECO:0000313" key="4">
    <source>
        <dbReference type="Proteomes" id="UP000257139"/>
    </source>
</evidence>
<dbReference type="EMBL" id="LT978514">
    <property type="protein sequence ID" value="SPC22980.1"/>
    <property type="molecule type" value="Genomic_DNA"/>
</dbReference>
<gene>
    <name evidence="3" type="ORF">CBM2594_B50221</name>
</gene>
<evidence type="ECO:0008006" key="5">
    <source>
        <dbReference type="Google" id="ProtNLM"/>
    </source>
</evidence>
<sequence length="330" mass="34748">MHRFTTRTIRRICGLSLCAIGLCSATAATAQDWPAKPISLVVPFPSGGTTDILARALGDQLSRALGQPVIVENRPGAGATVGADYVVKAKPDGYTLLIGAVHHTIATSVYKKLPYNFQKDLAPVSTLAMVPNVLVINSARTPAKNVAELVALAKKASPELSYGSNGNGTAQHLIGTQFQASTGVKLLHVPYKGSGPLTTDLLGGQVSMSFDTLTTVLPHIKGGKLKALAVTTAKRSSALPEVPTMEESGLNGFDIGTWFGVLAPAATPKPVVTRLNAEIVKIVNSPDFQQRMLAAGAEPMSSTPEAFARRIQDETTRFAVLVRDGKVTIE</sequence>
<dbReference type="InterPro" id="IPR005064">
    <property type="entry name" value="BUG"/>
</dbReference>
<dbReference type="CDD" id="cd13578">
    <property type="entry name" value="PBP2_Bug27"/>
    <property type="match status" value="1"/>
</dbReference>
<name>A0A7Z7NPZ4_9BURK</name>
<protein>
    <recommendedName>
        <fullName evidence="5">Protein BugT</fullName>
    </recommendedName>
</protein>